<dbReference type="OrthoDB" id="248495at2759"/>
<feature type="region of interest" description="Disordered" evidence="1">
    <location>
        <begin position="307"/>
        <end position="331"/>
    </location>
</feature>
<dbReference type="AlphaFoldDB" id="X6NFV8"/>
<evidence type="ECO:0000313" key="4">
    <source>
        <dbReference type="Proteomes" id="UP000023152"/>
    </source>
</evidence>
<name>X6NFV8_RETFI</name>
<evidence type="ECO:0000259" key="2">
    <source>
        <dbReference type="Pfam" id="PF08311"/>
    </source>
</evidence>
<evidence type="ECO:0000313" key="3">
    <source>
        <dbReference type="EMBL" id="ETO24644.1"/>
    </source>
</evidence>
<proteinExistence type="predicted"/>
<organism evidence="3 4">
    <name type="scientific">Reticulomyxa filosa</name>
    <dbReference type="NCBI Taxonomy" id="46433"/>
    <lineage>
        <taxon>Eukaryota</taxon>
        <taxon>Sar</taxon>
        <taxon>Rhizaria</taxon>
        <taxon>Retaria</taxon>
        <taxon>Foraminifera</taxon>
        <taxon>Monothalamids</taxon>
        <taxon>Reticulomyxidae</taxon>
        <taxon>Reticulomyxa</taxon>
    </lineage>
</organism>
<protein>
    <recommendedName>
        <fullName evidence="2">BUB1 N-terminal domain-containing protein</fullName>
    </recommendedName>
</protein>
<evidence type="ECO:0000256" key="1">
    <source>
        <dbReference type="SAM" id="MobiDB-lite"/>
    </source>
</evidence>
<dbReference type="Gene3D" id="1.25.40.430">
    <property type="match status" value="1"/>
</dbReference>
<sequence length="331" mass="39925">TKGYRFTKLHEEIFLLLDLKKKVKREFNIIILIYLRQNYSKYWKLTNRHNIFVQFSANNYCNKPSKLGFLAQLGKKMINKATSLTRLASEKSQPMNVLGLDTTQDSMNTWQHSGRRRPPELAKSLQDYSTRERNTKLNQEREFRKEDKRREGKKKCFLRPLSVRQNKNTDKKYLKKNYNYLICRQWEKYMAKNKTSIDSWLNDSYTRYCSHFPTLTIQKKKKKKRFIKWLKSTYGDNHTESRLPKVLEECCQQFKHEKKYYNFDKYLRIWLEYVRSDELCSEGSHFASSSNFFKKIIIVATHNVNSWGNQSKKKKKKKKKKKTDKHTRGET</sequence>
<dbReference type="Proteomes" id="UP000023152">
    <property type="component" value="Unassembled WGS sequence"/>
</dbReference>
<accession>X6NFV8</accession>
<feature type="compositionally biased region" description="Basic residues" evidence="1">
    <location>
        <begin position="311"/>
        <end position="325"/>
    </location>
</feature>
<feature type="region of interest" description="Disordered" evidence="1">
    <location>
        <begin position="108"/>
        <end position="149"/>
    </location>
</feature>
<dbReference type="InterPro" id="IPR013212">
    <property type="entry name" value="Mad3/Bub1_I"/>
</dbReference>
<reference evidence="3 4" key="1">
    <citation type="journal article" date="2013" name="Curr. Biol.">
        <title>The Genome of the Foraminiferan Reticulomyxa filosa.</title>
        <authorList>
            <person name="Glockner G."/>
            <person name="Hulsmann N."/>
            <person name="Schleicher M."/>
            <person name="Noegel A.A."/>
            <person name="Eichinger L."/>
            <person name="Gallinger C."/>
            <person name="Pawlowski J."/>
            <person name="Sierra R."/>
            <person name="Euteneuer U."/>
            <person name="Pillet L."/>
            <person name="Moustafa A."/>
            <person name="Platzer M."/>
            <person name="Groth M."/>
            <person name="Szafranski K."/>
            <person name="Schliwa M."/>
        </authorList>
    </citation>
    <scope>NUCLEOTIDE SEQUENCE [LARGE SCALE GENOMIC DNA]</scope>
</reference>
<feature type="non-terminal residue" evidence="3">
    <location>
        <position position="1"/>
    </location>
</feature>
<gene>
    <name evidence="3" type="ORF">RFI_12515</name>
</gene>
<keyword evidence="4" id="KW-1185">Reference proteome</keyword>
<feature type="compositionally biased region" description="Basic and acidic residues" evidence="1">
    <location>
        <begin position="129"/>
        <end position="149"/>
    </location>
</feature>
<feature type="domain" description="BUB1 N-terminal" evidence="2">
    <location>
        <begin position="225"/>
        <end position="276"/>
    </location>
</feature>
<dbReference type="Pfam" id="PF08311">
    <property type="entry name" value="Mad3_BUB1_I"/>
    <property type="match status" value="1"/>
</dbReference>
<dbReference type="EMBL" id="ASPP01009086">
    <property type="protein sequence ID" value="ETO24644.1"/>
    <property type="molecule type" value="Genomic_DNA"/>
</dbReference>
<comment type="caution">
    <text evidence="3">The sequence shown here is derived from an EMBL/GenBank/DDBJ whole genome shotgun (WGS) entry which is preliminary data.</text>
</comment>